<protein>
    <recommendedName>
        <fullName evidence="1">diguanylate cyclase</fullName>
        <ecNumber evidence="1">2.7.7.65</ecNumber>
    </recommendedName>
</protein>
<dbReference type="Gene3D" id="3.30.70.270">
    <property type="match status" value="1"/>
</dbReference>
<dbReference type="RefSeq" id="WP_235313740.1">
    <property type="nucleotide sequence ID" value="NZ_JAKGAS010000009.1"/>
</dbReference>
<feature type="transmembrane region" description="Helical" evidence="3">
    <location>
        <begin position="55"/>
        <end position="74"/>
    </location>
</feature>
<evidence type="ECO:0000256" key="2">
    <source>
        <dbReference type="ARBA" id="ARBA00034247"/>
    </source>
</evidence>
<feature type="transmembrane region" description="Helical" evidence="3">
    <location>
        <begin position="135"/>
        <end position="154"/>
    </location>
</feature>
<organism evidence="5 6">
    <name type="scientific">Paraglaciecola algarum</name>
    <dbReference type="NCBI Taxonomy" id="3050085"/>
    <lineage>
        <taxon>Bacteria</taxon>
        <taxon>Pseudomonadati</taxon>
        <taxon>Pseudomonadota</taxon>
        <taxon>Gammaproteobacteria</taxon>
        <taxon>Alteromonadales</taxon>
        <taxon>Alteromonadaceae</taxon>
        <taxon>Paraglaciecola</taxon>
    </lineage>
</organism>
<accession>A0ABS9DB75</accession>
<evidence type="ECO:0000313" key="6">
    <source>
        <dbReference type="Proteomes" id="UP001521137"/>
    </source>
</evidence>
<dbReference type="CDD" id="cd01949">
    <property type="entry name" value="GGDEF"/>
    <property type="match status" value="1"/>
</dbReference>
<feature type="transmembrane region" description="Helical" evidence="3">
    <location>
        <begin position="166"/>
        <end position="183"/>
    </location>
</feature>
<gene>
    <name evidence="5" type="ORF">L0668_16060</name>
</gene>
<dbReference type="InterPro" id="IPR050469">
    <property type="entry name" value="Diguanylate_Cyclase"/>
</dbReference>
<evidence type="ECO:0000313" key="5">
    <source>
        <dbReference type="EMBL" id="MCF2949637.1"/>
    </source>
</evidence>
<dbReference type="Pfam" id="PF00990">
    <property type="entry name" value="GGDEF"/>
    <property type="match status" value="1"/>
</dbReference>
<keyword evidence="3" id="KW-1133">Transmembrane helix</keyword>
<evidence type="ECO:0000256" key="1">
    <source>
        <dbReference type="ARBA" id="ARBA00012528"/>
    </source>
</evidence>
<feature type="transmembrane region" description="Helical" evidence="3">
    <location>
        <begin position="109"/>
        <end position="128"/>
    </location>
</feature>
<dbReference type="PANTHER" id="PTHR45138">
    <property type="entry name" value="REGULATORY COMPONENTS OF SENSORY TRANSDUCTION SYSTEM"/>
    <property type="match status" value="1"/>
</dbReference>
<dbReference type="NCBIfam" id="TIGR00254">
    <property type="entry name" value="GGDEF"/>
    <property type="match status" value="1"/>
</dbReference>
<dbReference type="PROSITE" id="PS50887">
    <property type="entry name" value="GGDEF"/>
    <property type="match status" value="1"/>
</dbReference>
<comment type="caution">
    <text evidence="5">The sequence shown here is derived from an EMBL/GenBank/DDBJ whole genome shotgun (WGS) entry which is preliminary data.</text>
</comment>
<feature type="transmembrane region" description="Helical" evidence="3">
    <location>
        <begin position="28"/>
        <end position="49"/>
    </location>
</feature>
<name>A0ABS9DB75_9ALTE</name>
<reference evidence="5 6" key="1">
    <citation type="submission" date="2022-01" db="EMBL/GenBank/DDBJ databases">
        <title>Paraglaciecola sp. G1-23.</title>
        <authorList>
            <person name="Jin M.S."/>
            <person name="Han D.M."/>
            <person name="Kim H.M."/>
            <person name="Jeon C.O."/>
        </authorList>
    </citation>
    <scope>NUCLEOTIDE SEQUENCE [LARGE SCALE GENOMIC DNA]</scope>
    <source>
        <strain evidence="5 6">G1-23</strain>
    </source>
</reference>
<keyword evidence="3" id="KW-0472">Membrane</keyword>
<dbReference type="InterPro" id="IPR000160">
    <property type="entry name" value="GGDEF_dom"/>
</dbReference>
<keyword evidence="6" id="KW-1185">Reference proteome</keyword>
<dbReference type="SUPFAM" id="SSF55073">
    <property type="entry name" value="Nucleotide cyclase"/>
    <property type="match status" value="1"/>
</dbReference>
<dbReference type="EC" id="2.7.7.65" evidence="1"/>
<feature type="transmembrane region" description="Helical" evidence="3">
    <location>
        <begin position="86"/>
        <end position="103"/>
    </location>
</feature>
<feature type="domain" description="GGDEF" evidence="4">
    <location>
        <begin position="232"/>
        <end position="361"/>
    </location>
</feature>
<evidence type="ECO:0000259" key="4">
    <source>
        <dbReference type="PROSITE" id="PS50887"/>
    </source>
</evidence>
<dbReference type="Proteomes" id="UP001521137">
    <property type="component" value="Unassembled WGS sequence"/>
</dbReference>
<evidence type="ECO:0000256" key="3">
    <source>
        <dbReference type="SAM" id="Phobius"/>
    </source>
</evidence>
<sequence>MKFINKLTTYFYKGVPDKDDLESTQRIVVANIFSILGGVITLLMGVTALLNHKPVLATVLLIQSCIYFYAHLIFRNNWFSVPYKYSANLLSISLITLMVYLIYTGGVNGTGPLWIYLVPPVILFFGGLYKGSRNLLLFILFISFQLFYPDPILLATEYSYEFKSRLLYSFISVSLLFAVYEAARQSSYKSVIKISKQFERQAMHDVLSGLLNRRGMMQNLELEYARSKRSQLNTSLVMCDIDYFKKVNDLYGHEKGDEIIKKVGQIFTGELRKQDSIARWGGEEYLFLLPTTTSAQAEILAEKLRQKIQNTTFQSKDRQFNITVSMGIHQFSPFDSIDDAVNSADAKLYQAKSEGRNRWIS</sequence>
<comment type="catalytic activity">
    <reaction evidence="2">
        <text>2 GTP = 3',3'-c-di-GMP + 2 diphosphate</text>
        <dbReference type="Rhea" id="RHEA:24898"/>
        <dbReference type="ChEBI" id="CHEBI:33019"/>
        <dbReference type="ChEBI" id="CHEBI:37565"/>
        <dbReference type="ChEBI" id="CHEBI:58805"/>
        <dbReference type="EC" id="2.7.7.65"/>
    </reaction>
</comment>
<dbReference type="InterPro" id="IPR029787">
    <property type="entry name" value="Nucleotide_cyclase"/>
</dbReference>
<dbReference type="EMBL" id="JAKGAS010000009">
    <property type="protein sequence ID" value="MCF2949637.1"/>
    <property type="molecule type" value="Genomic_DNA"/>
</dbReference>
<proteinExistence type="predicted"/>
<dbReference type="PANTHER" id="PTHR45138:SF9">
    <property type="entry name" value="DIGUANYLATE CYCLASE DGCM-RELATED"/>
    <property type="match status" value="1"/>
</dbReference>
<dbReference type="SMART" id="SM00267">
    <property type="entry name" value="GGDEF"/>
    <property type="match status" value="1"/>
</dbReference>
<dbReference type="InterPro" id="IPR043128">
    <property type="entry name" value="Rev_trsase/Diguanyl_cyclase"/>
</dbReference>
<keyword evidence="3" id="KW-0812">Transmembrane</keyword>